<dbReference type="InParanoid" id="G4TFI9"/>
<dbReference type="PANTHER" id="PTHR24119">
    <property type="entry name" value="ACYL-COA-BINDING DOMAIN-CONTAINING PROTEIN 6"/>
    <property type="match status" value="1"/>
</dbReference>
<dbReference type="InterPro" id="IPR035984">
    <property type="entry name" value="Acyl-CoA-binding_sf"/>
</dbReference>
<dbReference type="InterPro" id="IPR002110">
    <property type="entry name" value="Ankyrin_rpt"/>
</dbReference>
<keyword evidence="1" id="KW-0677">Repeat</keyword>
<dbReference type="GO" id="GO:0000062">
    <property type="term" value="F:fatty-acyl-CoA binding"/>
    <property type="evidence" value="ECO:0007669"/>
    <property type="project" value="InterPro"/>
</dbReference>
<accession>G4TFI9</accession>
<evidence type="ECO:0000256" key="4">
    <source>
        <dbReference type="PROSITE-ProRule" id="PRU00023"/>
    </source>
</evidence>
<dbReference type="Gene3D" id="1.25.40.20">
    <property type="entry name" value="Ankyrin repeat-containing domain"/>
    <property type="match status" value="1"/>
</dbReference>
<dbReference type="PROSITE" id="PS51228">
    <property type="entry name" value="ACB_2"/>
    <property type="match status" value="1"/>
</dbReference>
<dbReference type="InterPro" id="IPR014352">
    <property type="entry name" value="FERM/acyl-CoA-bd_prot_sf"/>
</dbReference>
<dbReference type="Proteomes" id="UP000007148">
    <property type="component" value="Unassembled WGS sequence"/>
</dbReference>
<dbReference type="EMBL" id="CAFZ01000071">
    <property type="protein sequence ID" value="CCA70070.1"/>
    <property type="molecule type" value="Genomic_DNA"/>
</dbReference>
<reference evidence="6 7" key="1">
    <citation type="journal article" date="2011" name="PLoS Pathog.">
        <title>Endophytic Life Strategies Decoded by Genome and Transcriptome Analyses of the Mutualistic Root Symbiont Piriformospora indica.</title>
        <authorList>
            <person name="Zuccaro A."/>
            <person name="Lahrmann U."/>
            <person name="Guldener U."/>
            <person name="Langen G."/>
            <person name="Pfiffi S."/>
            <person name="Biedenkopf D."/>
            <person name="Wong P."/>
            <person name="Samans B."/>
            <person name="Grimm C."/>
            <person name="Basiewicz M."/>
            <person name="Murat C."/>
            <person name="Martin F."/>
            <person name="Kogel K.H."/>
        </authorList>
    </citation>
    <scope>NUCLEOTIDE SEQUENCE [LARGE SCALE GENOMIC DNA]</scope>
    <source>
        <strain evidence="6 7">DSM 11827</strain>
    </source>
</reference>
<dbReference type="HOGENOM" id="CLU_050309_3_0_1"/>
<dbReference type="Gene3D" id="1.20.80.10">
    <property type="match status" value="1"/>
</dbReference>
<gene>
    <name evidence="6" type="ORF">PIIN_04010</name>
</gene>
<keyword evidence="2 4" id="KW-0040">ANK repeat</keyword>
<dbReference type="OMA" id="ARSKWQA"/>
<dbReference type="PROSITE" id="PS50088">
    <property type="entry name" value="ANK_REPEAT"/>
    <property type="match status" value="1"/>
</dbReference>
<protein>
    <recommendedName>
        <fullName evidence="5">ACB domain-containing protein</fullName>
    </recommendedName>
</protein>
<dbReference type="SUPFAM" id="SSF48403">
    <property type="entry name" value="Ankyrin repeat"/>
    <property type="match status" value="1"/>
</dbReference>
<evidence type="ECO:0000313" key="7">
    <source>
        <dbReference type="Proteomes" id="UP000007148"/>
    </source>
</evidence>
<dbReference type="OrthoDB" id="341259at2759"/>
<dbReference type="SUPFAM" id="SSF47027">
    <property type="entry name" value="Acyl-CoA binding protein"/>
    <property type="match status" value="1"/>
</dbReference>
<dbReference type="STRING" id="1109443.G4TFI9"/>
<evidence type="ECO:0000256" key="1">
    <source>
        <dbReference type="ARBA" id="ARBA00022737"/>
    </source>
</evidence>
<keyword evidence="3" id="KW-0446">Lipid-binding</keyword>
<name>G4TFI9_SERID</name>
<proteinExistence type="predicted"/>
<dbReference type="Pfam" id="PF13857">
    <property type="entry name" value="Ank_5"/>
    <property type="match status" value="1"/>
</dbReference>
<feature type="repeat" description="ANK" evidence="4">
    <location>
        <begin position="189"/>
        <end position="221"/>
    </location>
</feature>
<dbReference type="SMART" id="SM00248">
    <property type="entry name" value="ANK"/>
    <property type="match status" value="1"/>
</dbReference>
<keyword evidence="7" id="KW-1185">Reference proteome</keyword>
<evidence type="ECO:0000259" key="5">
    <source>
        <dbReference type="PROSITE" id="PS51228"/>
    </source>
</evidence>
<dbReference type="Pfam" id="PF00887">
    <property type="entry name" value="ACBP"/>
    <property type="match status" value="1"/>
</dbReference>
<evidence type="ECO:0000313" key="6">
    <source>
        <dbReference type="EMBL" id="CCA70070.1"/>
    </source>
</evidence>
<organism evidence="6 7">
    <name type="scientific">Serendipita indica (strain DSM 11827)</name>
    <name type="common">Root endophyte fungus</name>
    <name type="synonym">Piriformospora indica</name>
    <dbReference type="NCBI Taxonomy" id="1109443"/>
    <lineage>
        <taxon>Eukaryota</taxon>
        <taxon>Fungi</taxon>
        <taxon>Dikarya</taxon>
        <taxon>Basidiomycota</taxon>
        <taxon>Agaricomycotina</taxon>
        <taxon>Agaricomycetes</taxon>
        <taxon>Sebacinales</taxon>
        <taxon>Serendipitaceae</taxon>
        <taxon>Serendipita</taxon>
    </lineage>
</organism>
<dbReference type="eggNOG" id="KOG0817">
    <property type="taxonomic scope" value="Eukaryota"/>
</dbReference>
<dbReference type="PROSITE" id="PS50297">
    <property type="entry name" value="ANK_REP_REGION"/>
    <property type="match status" value="1"/>
</dbReference>
<comment type="caution">
    <text evidence="6">The sequence shown here is derived from an EMBL/GenBank/DDBJ whole genome shotgun (WGS) entry which is preliminary data.</text>
</comment>
<dbReference type="InterPro" id="IPR036770">
    <property type="entry name" value="Ankyrin_rpt-contain_sf"/>
</dbReference>
<dbReference type="InterPro" id="IPR000582">
    <property type="entry name" value="Acyl-CoA-binding_protein"/>
</dbReference>
<feature type="domain" description="ACB" evidence="5">
    <location>
        <begin position="8"/>
        <end position="100"/>
    </location>
</feature>
<evidence type="ECO:0000256" key="3">
    <source>
        <dbReference type="ARBA" id="ARBA00023121"/>
    </source>
</evidence>
<sequence>MSSKVFTPSPQFHNAAAFVSTAPELGKAPNHVKLELYALYKMVTVSRKPNTPRPSFIDIRGKAKWDAWDKMGKELEDQSLEQIQDQYLDRCKSLGWNPSQQANSTIQVSTTNEVDVHDIDWDAEYDPKTDEGSRRGGQGMGTKVSVLAGDEQETDAKTLHGLAILGDAEKLDTLLQLDPHMDINQKDEYGYTALHLAADRGNVRVVELLLRKGADSSIKDADDLSALELAEASGNEQIAALLQAS</sequence>
<dbReference type="PRINTS" id="PR00689">
    <property type="entry name" value="ACOABINDINGP"/>
</dbReference>
<evidence type="ECO:0000256" key="2">
    <source>
        <dbReference type="ARBA" id="ARBA00023043"/>
    </source>
</evidence>
<dbReference type="AlphaFoldDB" id="G4TFI9"/>
<dbReference type="PANTHER" id="PTHR24119:SF0">
    <property type="entry name" value="ACYL-COA-BINDING DOMAIN-CONTAINING PROTEIN 6"/>
    <property type="match status" value="1"/>
</dbReference>